<comment type="caution">
    <text evidence="1">The sequence shown here is derived from an EMBL/GenBank/DDBJ whole genome shotgun (WGS) entry which is preliminary data.</text>
</comment>
<proteinExistence type="predicted"/>
<dbReference type="Proteomes" id="UP000037432">
    <property type="component" value="Unassembled WGS sequence"/>
</dbReference>
<name>A0A0J7YYV2_STRVR</name>
<accession>A0A0J7YYV2</accession>
<gene>
    <name evidence="1" type="ORF">ACM01_39660</name>
</gene>
<dbReference type="EMBL" id="LFNT01000080">
    <property type="protein sequence ID" value="KMS68278.1"/>
    <property type="molecule type" value="Genomic_DNA"/>
</dbReference>
<protein>
    <submittedName>
        <fullName evidence="1">Uncharacterized protein</fullName>
    </submittedName>
</protein>
<organism evidence="1 2">
    <name type="scientific">Streptomyces viridochromogenes</name>
    <dbReference type="NCBI Taxonomy" id="1938"/>
    <lineage>
        <taxon>Bacteria</taxon>
        <taxon>Bacillati</taxon>
        <taxon>Actinomycetota</taxon>
        <taxon>Actinomycetes</taxon>
        <taxon>Kitasatosporales</taxon>
        <taxon>Streptomycetaceae</taxon>
        <taxon>Streptomyces</taxon>
    </lineage>
</organism>
<sequence length="95" mass="10614">MRVRQTSGRCPRLRLLDREPGAEVRAFEPVLRLLEKRVAPHMEVLRPGLIAAPAREPARPFGGEQALVEHIGLRDLETADAVDAIQASAGERHYR</sequence>
<dbReference type="AlphaFoldDB" id="A0A0J7YYV2"/>
<evidence type="ECO:0000313" key="2">
    <source>
        <dbReference type="Proteomes" id="UP000037432"/>
    </source>
</evidence>
<reference evidence="1 2" key="1">
    <citation type="submission" date="2015-06" db="EMBL/GenBank/DDBJ databases">
        <authorList>
            <person name="Ju K.-S."/>
            <person name="Doroghazi J.R."/>
            <person name="Metcalf W.W."/>
        </authorList>
    </citation>
    <scope>NUCLEOTIDE SEQUENCE [LARGE SCALE GENOMIC DNA]</scope>
    <source>
        <strain evidence="1 2">NRRL 3414</strain>
    </source>
</reference>
<evidence type="ECO:0000313" key="1">
    <source>
        <dbReference type="EMBL" id="KMS68278.1"/>
    </source>
</evidence>
<dbReference type="PATRIC" id="fig|1938.3.peg.9105"/>